<comment type="caution">
    <text evidence="1">The sequence shown here is derived from an EMBL/GenBank/DDBJ whole genome shotgun (WGS) entry which is preliminary data.</text>
</comment>
<reference evidence="2" key="1">
    <citation type="journal article" date="2019" name="Int. J. Syst. Evol. Microbiol.">
        <title>The Global Catalogue of Microorganisms (GCM) 10K type strain sequencing project: providing services to taxonomists for standard genome sequencing and annotation.</title>
        <authorList>
            <consortium name="The Broad Institute Genomics Platform"/>
            <consortium name="The Broad Institute Genome Sequencing Center for Infectious Disease"/>
            <person name="Wu L."/>
            <person name="Ma J."/>
        </authorList>
    </citation>
    <scope>NUCLEOTIDE SEQUENCE [LARGE SCALE GENOMIC DNA]</scope>
    <source>
        <strain evidence="2">JCM 17978</strain>
    </source>
</reference>
<evidence type="ECO:0000313" key="2">
    <source>
        <dbReference type="Proteomes" id="UP001596162"/>
    </source>
</evidence>
<name>A0ABW0C3N3_9FLAO</name>
<dbReference type="GO" id="GO:0016746">
    <property type="term" value="F:acyltransferase activity"/>
    <property type="evidence" value="ECO:0007669"/>
    <property type="project" value="UniProtKB-KW"/>
</dbReference>
<keyword evidence="2" id="KW-1185">Reference proteome</keyword>
<dbReference type="EMBL" id="JBHSLA010000001">
    <property type="protein sequence ID" value="MFC5194195.1"/>
    <property type="molecule type" value="Genomic_DNA"/>
</dbReference>
<organism evidence="1 2">
    <name type="scientific">Bizionia hallyeonensis</name>
    <dbReference type="NCBI Taxonomy" id="1123757"/>
    <lineage>
        <taxon>Bacteria</taxon>
        <taxon>Pseudomonadati</taxon>
        <taxon>Bacteroidota</taxon>
        <taxon>Flavobacteriia</taxon>
        <taxon>Flavobacteriales</taxon>
        <taxon>Flavobacteriaceae</taxon>
        <taxon>Bizionia</taxon>
    </lineage>
</organism>
<protein>
    <submittedName>
        <fullName evidence="1">Acyltransferase</fullName>
    </submittedName>
</protein>
<dbReference type="Gene3D" id="2.160.10.10">
    <property type="entry name" value="Hexapeptide repeat proteins"/>
    <property type="match status" value="1"/>
</dbReference>
<accession>A0ABW0C3N3</accession>
<keyword evidence="1" id="KW-0012">Acyltransferase</keyword>
<keyword evidence="1" id="KW-0808">Transferase</keyword>
<sequence length="246" mass="27439">MKKLLTLLFGLIPINIIKIFLLRTLGHAISYKSYIGFGILAVKNIELKKHSKIKHFNFIKVESLILEESSFIGNFNILNGPLTVFLEKHAGISKQNKIRRSKAPISYGKAVLHLGENAIIVSNHFLDLTKSISIGQHSILAGIGSQLWTHGYYHDDTGPARIRIDGEIKIQNNVYVGSRCIFNPGVVVNNAINIGAGSIISKNLMEKGMYVSQKMRHVDNNIITIRSKLKKVKGHNLIEEVYSKNG</sequence>
<dbReference type="InterPro" id="IPR011004">
    <property type="entry name" value="Trimer_LpxA-like_sf"/>
</dbReference>
<gene>
    <name evidence="1" type="ORF">ACFPH8_02520</name>
</gene>
<evidence type="ECO:0000313" key="1">
    <source>
        <dbReference type="EMBL" id="MFC5194195.1"/>
    </source>
</evidence>
<dbReference type="RefSeq" id="WP_376858332.1">
    <property type="nucleotide sequence ID" value="NZ_JBHSLA010000001.1"/>
</dbReference>
<dbReference type="Proteomes" id="UP001596162">
    <property type="component" value="Unassembled WGS sequence"/>
</dbReference>
<proteinExistence type="predicted"/>
<dbReference type="SUPFAM" id="SSF51161">
    <property type="entry name" value="Trimeric LpxA-like enzymes"/>
    <property type="match status" value="1"/>
</dbReference>